<dbReference type="EMBL" id="ASGP02000003">
    <property type="protein sequence ID" value="KAH9516283.1"/>
    <property type="molecule type" value="Genomic_DNA"/>
</dbReference>
<reference evidence="1" key="1">
    <citation type="submission" date="2013-05" db="EMBL/GenBank/DDBJ databases">
        <authorList>
            <person name="Yim A.K.Y."/>
            <person name="Chan T.F."/>
            <person name="Ji K.M."/>
            <person name="Liu X.Y."/>
            <person name="Zhou J.W."/>
            <person name="Li R.Q."/>
            <person name="Yang K.Y."/>
            <person name="Li J."/>
            <person name="Li M."/>
            <person name="Law P.T.W."/>
            <person name="Wu Y.L."/>
            <person name="Cai Z.L."/>
            <person name="Qin H."/>
            <person name="Bao Y."/>
            <person name="Leung R.K.K."/>
            <person name="Ng P.K.S."/>
            <person name="Zou J."/>
            <person name="Zhong X.J."/>
            <person name="Ran P.X."/>
            <person name="Zhong N.S."/>
            <person name="Liu Z.G."/>
            <person name="Tsui S.K.W."/>
        </authorList>
    </citation>
    <scope>NUCLEOTIDE SEQUENCE</scope>
    <source>
        <strain evidence="1">Derf</strain>
        <tissue evidence="1">Whole organism</tissue>
    </source>
</reference>
<dbReference type="AlphaFoldDB" id="A0A922L2P1"/>
<gene>
    <name evidence="1" type="ORF">DERF_007036</name>
</gene>
<name>A0A922L2P1_DERFA</name>
<dbReference type="Proteomes" id="UP000790347">
    <property type="component" value="Unassembled WGS sequence"/>
</dbReference>
<accession>A0A922L2P1</accession>
<sequence>MKHRMLTIIVVYTHISMRVYLVGIDKDILPINDNDHFNPFCRQHDLFFMIKAIENFNYIYLFDTNSDDFNKDLNNYII</sequence>
<evidence type="ECO:0000313" key="1">
    <source>
        <dbReference type="EMBL" id="KAH9516283.1"/>
    </source>
</evidence>
<reference evidence="1" key="2">
    <citation type="journal article" date="2022" name="Res Sq">
        <title>Comparative Genomics Reveals Insights into the Divergent Evolution of Astigmatic Mites and Household Pest Adaptations.</title>
        <authorList>
            <person name="Xiong Q."/>
            <person name="Wan A.T.-Y."/>
            <person name="Liu X.-Y."/>
            <person name="Fung C.S.-H."/>
            <person name="Xiao X."/>
            <person name="Malainual N."/>
            <person name="Hou J."/>
            <person name="Wang L."/>
            <person name="Wang M."/>
            <person name="Yang K."/>
            <person name="Cui Y."/>
            <person name="Leung E."/>
            <person name="Nong W."/>
            <person name="Shin S.-K."/>
            <person name="Au S."/>
            <person name="Jeong K.Y."/>
            <person name="Chew F.T."/>
            <person name="Hui J."/>
            <person name="Leung T.F."/>
            <person name="Tungtrongchitr A."/>
            <person name="Zhong N."/>
            <person name="Liu Z."/>
            <person name="Tsui S."/>
        </authorList>
    </citation>
    <scope>NUCLEOTIDE SEQUENCE</scope>
    <source>
        <strain evidence="1">Derf</strain>
        <tissue evidence="1">Whole organism</tissue>
    </source>
</reference>
<organism evidence="1 2">
    <name type="scientific">Dermatophagoides farinae</name>
    <name type="common">American house dust mite</name>
    <dbReference type="NCBI Taxonomy" id="6954"/>
    <lineage>
        <taxon>Eukaryota</taxon>
        <taxon>Metazoa</taxon>
        <taxon>Ecdysozoa</taxon>
        <taxon>Arthropoda</taxon>
        <taxon>Chelicerata</taxon>
        <taxon>Arachnida</taxon>
        <taxon>Acari</taxon>
        <taxon>Acariformes</taxon>
        <taxon>Sarcoptiformes</taxon>
        <taxon>Astigmata</taxon>
        <taxon>Psoroptidia</taxon>
        <taxon>Analgoidea</taxon>
        <taxon>Pyroglyphidae</taxon>
        <taxon>Dermatophagoidinae</taxon>
        <taxon>Dermatophagoides</taxon>
    </lineage>
</organism>
<keyword evidence="2" id="KW-1185">Reference proteome</keyword>
<comment type="caution">
    <text evidence="1">The sequence shown here is derived from an EMBL/GenBank/DDBJ whole genome shotgun (WGS) entry which is preliminary data.</text>
</comment>
<protein>
    <submittedName>
        <fullName evidence="1">Uncharacterized protein</fullName>
    </submittedName>
</protein>
<evidence type="ECO:0000313" key="2">
    <source>
        <dbReference type="Proteomes" id="UP000790347"/>
    </source>
</evidence>
<proteinExistence type="predicted"/>